<dbReference type="Proteomes" id="UP000738349">
    <property type="component" value="Unassembled WGS sequence"/>
</dbReference>
<protein>
    <submittedName>
        <fullName evidence="1">Uncharacterized protein</fullName>
    </submittedName>
</protein>
<dbReference type="EMBL" id="JAGMUV010000006">
    <property type="protein sequence ID" value="KAH7153362.1"/>
    <property type="molecule type" value="Genomic_DNA"/>
</dbReference>
<sequence>MNMSNAKRPTYLLSPNWTFRPGGKIAIGNVIVDPLQPHRAIIKPDPQNPMPIETATERNWQLSIKNNRKLDLSLWATFAENIGVKFGTTQAHIKDEQYRMASLDTESLQDDPSDEYIKALCNGPKVKEYMRLDSLLCKPIYIVTGLKIAKGFSLTATNDQSVNFTVKAGLEHVTGSALAAGTGSQLSSHVSAHFESDNDIIFAYQLMVIKPKGWTKDKKFVATDFLKHALLTNETNGFEEIVEVESGVFDPLELQESRQDVFIVDLDGFGSQNAMVVYREN</sequence>
<comment type="caution">
    <text evidence="1">The sequence shown here is derived from an EMBL/GenBank/DDBJ whole genome shotgun (WGS) entry which is preliminary data.</text>
</comment>
<evidence type="ECO:0000313" key="2">
    <source>
        <dbReference type="Proteomes" id="UP000738349"/>
    </source>
</evidence>
<proteinExistence type="predicted"/>
<dbReference type="OrthoDB" id="4500473at2759"/>
<accession>A0A9P9F645</accession>
<name>A0A9P9F645_9HYPO</name>
<gene>
    <name evidence="1" type="ORF">EDB81DRAFT_791250</name>
</gene>
<evidence type="ECO:0000313" key="1">
    <source>
        <dbReference type="EMBL" id="KAH7153362.1"/>
    </source>
</evidence>
<dbReference type="AlphaFoldDB" id="A0A9P9F645"/>
<keyword evidence="2" id="KW-1185">Reference proteome</keyword>
<reference evidence="1" key="1">
    <citation type="journal article" date="2021" name="Nat. Commun.">
        <title>Genetic determinants of endophytism in the Arabidopsis root mycobiome.</title>
        <authorList>
            <person name="Mesny F."/>
            <person name="Miyauchi S."/>
            <person name="Thiergart T."/>
            <person name="Pickel B."/>
            <person name="Atanasova L."/>
            <person name="Karlsson M."/>
            <person name="Huettel B."/>
            <person name="Barry K.W."/>
            <person name="Haridas S."/>
            <person name="Chen C."/>
            <person name="Bauer D."/>
            <person name="Andreopoulos W."/>
            <person name="Pangilinan J."/>
            <person name="LaButti K."/>
            <person name="Riley R."/>
            <person name="Lipzen A."/>
            <person name="Clum A."/>
            <person name="Drula E."/>
            <person name="Henrissat B."/>
            <person name="Kohler A."/>
            <person name="Grigoriev I.V."/>
            <person name="Martin F.M."/>
            <person name="Hacquard S."/>
        </authorList>
    </citation>
    <scope>NUCLEOTIDE SEQUENCE</scope>
    <source>
        <strain evidence="1">MPI-CAGE-AT-0147</strain>
    </source>
</reference>
<organism evidence="1 2">
    <name type="scientific">Dactylonectria macrodidyma</name>
    <dbReference type="NCBI Taxonomy" id="307937"/>
    <lineage>
        <taxon>Eukaryota</taxon>
        <taxon>Fungi</taxon>
        <taxon>Dikarya</taxon>
        <taxon>Ascomycota</taxon>
        <taxon>Pezizomycotina</taxon>
        <taxon>Sordariomycetes</taxon>
        <taxon>Hypocreomycetidae</taxon>
        <taxon>Hypocreales</taxon>
        <taxon>Nectriaceae</taxon>
        <taxon>Dactylonectria</taxon>
    </lineage>
</organism>